<protein>
    <submittedName>
        <fullName evidence="3">Uncharacterized protein</fullName>
    </submittedName>
</protein>
<dbReference type="AlphaFoldDB" id="A0A9P4JYC6"/>
<accession>A0A9P4JYC6</accession>
<evidence type="ECO:0000256" key="2">
    <source>
        <dbReference type="SAM" id="Phobius"/>
    </source>
</evidence>
<gene>
    <name evidence="3" type="ORF">GQ43DRAFT_408864</name>
</gene>
<feature type="transmembrane region" description="Helical" evidence="2">
    <location>
        <begin position="72"/>
        <end position="92"/>
    </location>
</feature>
<feature type="transmembrane region" description="Helical" evidence="2">
    <location>
        <begin position="46"/>
        <end position="66"/>
    </location>
</feature>
<keyword evidence="2" id="KW-0472">Membrane</keyword>
<evidence type="ECO:0000313" key="4">
    <source>
        <dbReference type="Proteomes" id="UP000799536"/>
    </source>
</evidence>
<comment type="caution">
    <text evidence="3">The sequence shown here is derived from an EMBL/GenBank/DDBJ whole genome shotgun (WGS) entry which is preliminary data.</text>
</comment>
<evidence type="ECO:0000313" key="3">
    <source>
        <dbReference type="EMBL" id="KAF2204763.1"/>
    </source>
</evidence>
<feature type="transmembrane region" description="Helical" evidence="2">
    <location>
        <begin position="177"/>
        <end position="199"/>
    </location>
</feature>
<keyword evidence="4" id="KW-1185">Reference proteome</keyword>
<feature type="region of interest" description="Disordered" evidence="1">
    <location>
        <begin position="1"/>
        <end position="25"/>
    </location>
</feature>
<keyword evidence="2" id="KW-1133">Transmembrane helix</keyword>
<reference evidence="3" key="1">
    <citation type="journal article" date="2020" name="Stud. Mycol.">
        <title>101 Dothideomycetes genomes: a test case for predicting lifestyles and emergence of pathogens.</title>
        <authorList>
            <person name="Haridas S."/>
            <person name="Albert R."/>
            <person name="Binder M."/>
            <person name="Bloem J."/>
            <person name="Labutti K."/>
            <person name="Salamov A."/>
            <person name="Andreopoulos B."/>
            <person name="Baker S."/>
            <person name="Barry K."/>
            <person name="Bills G."/>
            <person name="Bluhm B."/>
            <person name="Cannon C."/>
            <person name="Castanera R."/>
            <person name="Culley D."/>
            <person name="Daum C."/>
            <person name="Ezra D."/>
            <person name="Gonzalez J."/>
            <person name="Henrissat B."/>
            <person name="Kuo A."/>
            <person name="Liang C."/>
            <person name="Lipzen A."/>
            <person name="Lutzoni F."/>
            <person name="Magnuson J."/>
            <person name="Mondo S."/>
            <person name="Nolan M."/>
            <person name="Ohm R."/>
            <person name="Pangilinan J."/>
            <person name="Park H.-J."/>
            <person name="Ramirez L."/>
            <person name="Alfaro M."/>
            <person name="Sun H."/>
            <person name="Tritt A."/>
            <person name="Yoshinaga Y."/>
            <person name="Zwiers L.-H."/>
            <person name="Turgeon B."/>
            <person name="Goodwin S."/>
            <person name="Spatafora J."/>
            <person name="Crous P."/>
            <person name="Grigoriev I."/>
        </authorList>
    </citation>
    <scope>NUCLEOTIDE SEQUENCE</scope>
    <source>
        <strain evidence="3">ATCC 74209</strain>
    </source>
</reference>
<sequence>MATTRLRQTFRYPDSDSENENEGMDEQEQETLLSSLATQDTRTTTVYTHLLLVLPLLPVFFYIPLLGHAPTLLPSVLGITSLLATAYILYYIPLPAISTDTTPTPSKPISKRKGKANMGKAPEHKTSSETNLFTPRSPLSTLLPHEQIDLLHQYLVPVNAALCLLSALYQFTQGGDWVSGVQIGGGYMPGLILGVILVARRELRVVDLSELERMRYRYKGV</sequence>
<dbReference type="OrthoDB" id="3358048at2759"/>
<proteinExistence type="predicted"/>
<evidence type="ECO:0000256" key="1">
    <source>
        <dbReference type="SAM" id="MobiDB-lite"/>
    </source>
</evidence>
<dbReference type="EMBL" id="ML993869">
    <property type="protein sequence ID" value="KAF2204763.1"/>
    <property type="molecule type" value="Genomic_DNA"/>
</dbReference>
<name>A0A9P4JYC6_9PLEO</name>
<feature type="region of interest" description="Disordered" evidence="1">
    <location>
        <begin position="102"/>
        <end position="131"/>
    </location>
</feature>
<dbReference type="Proteomes" id="UP000799536">
    <property type="component" value="Unassembled WGS sequence"/>
</dbReference>
<feature type="compositionally biased region" description="Acidic residues" evidence="1">
    <location>
        <begin position="15"/>
        <end position="25"/>
    </location>
</feature>
<keyword evidence="2" id="KW-0812">Transmembrane</keyword>
<organism evidence="3 4">
    <name type="scientific">Delitschia confertaspora ATCC 74209</name>
    <dbReference type="NCBI Taxonomy" id="1513339"/>
    <lineage>
        <taxon>Eukaryota</taxon>
        <taxon>Fungi</taxon>
        <taxon>Dikarya</taxon>
        <taxon>Ascomycota</taxon>
        <taxon>Pezizomycotina</taxon>
        <taxon>Dothideomycetes</taxon>
        <taxon>Pleosporomycetidae</taxon>
        <taxon>Pleosporales</taxon>
        <taxon>Delitschiaceae</taxon>
        <taxon>Delitschia</taxon>
    </lineage>
</organism>
<feature type="transmembrane region" description="Helical" evidence="2">
    <location>
        <begin position="154"/>
        <end position="171"/>
    </location>
</feature>